<dbReference type="Proteomes" id="UP001315686">
    <property type="component" value="Unassembled WGS sequence"/>
</dbReference>
<dbReference type="InterPro" id="IPR007410">
    <property type="entry name" value="LpqE-like"/>
</dbReference>
<dbReference type="EMBL" id="JADQAZ010000003">
    <property type="protein sequence ID" value="MBT0958751.1"/>
    <property type="molecule type" value="Genomic_DNA"/>
</dbReference>
<dbReference type="SUPFAM" id="SSF110087">
    <property type="entry name" value="DR1885-like metal-binding protein"/>
    <property type="match status" value="1"/>
</dbReference>
<reference evidence="2 3" key="1">
    <citation type="journal article" date="2021" name="Arch. Microbiol.">
        <title>Harenicola maris gen. nov., sp. nov. isolated from the Sea of Japan shallow sediments.</title>
        <authorList>
            <person name="Romanenko L.A."/>
            <person name="Kurilenko V.V."/>
            <person name="Chernysheva N.Y."/>
            <person name="Tekutyeva L.A."/>
            <person name="Velansky P.V."/>
            <person name="Svetashev V.I."/>
            <person name="Isaeva M.P."/>
        </authorList>
    </citation>
    <scope>NUCLEOTIDE SEQUENCE [LARGE SCALE GENOMIC DNA]</scope>
    <source>
        <strain evidence="2 3">KMM 3653</strain>
    </source>
</reference>
<organism evidence="2 3">
    <name type="scientific">Harenicola maris</name>
    <dbReference type="NCBI Taxonomy" id="2841044"/>
    <lineage>
        <taxon>Bacteria</taxon>
        <taxon>Pseudomonadati</taxon>
        <taxon>Pseudomonadota</taxon>
        <taxon>Alphaproteobacteria</taxon>
        <taxon>Rhodobacterales</taxon>
        <taxon>Paracoccaceae</taxon>
        <taxon>Harenicola</taxon>
    </lineage>
</organism>
<gene>
    <name evidence="2" type="ORF">IV417_15280</name>
</gene>
<feature type="chain" id="PRO_5042928299" evidence="1">
    <location>
        <begin position="22"/>
        <end position="158"/>
    </location>
</feature>
<dbReference type="PANTHER" id="PTHR36302:SF1">
    <property type="entry name" value="COPPER CHAPERONE PCU(A)C"/>
    <property type="match status" value="1"/>
</dbReference>
<keyword evidence="1" id="KW-0732">Signal</keyword>
<sequence>MTIRTTLFAALAACSALPVMADIMVGEPYFRSNSEAAKVGAAFMMLHNHGTEDDTLIGAKSAVAPRIELHTHIEKDGVFQMTEVEGGIPVPAGGEAALMRGGNHVMFMGVSEALPDGAEFPLTLIFEKAGEVEVTVSVDRNRKPREAAHGGDHSTMGH</sequence>
<dbReference type="AlphaFoldDB" id="A0AAP2G8X5"/>
<protein>
    <submittedName>
        <fullName evidence="2">Copper chaperone PCu(A)C</fullName>
    </submittedName>
</protein>
<evidence type="ECO:0000313" key="2">
    <source>
        <dbReference type="EMBL" id="MBT0958751.1"/>
    </source>
</evidence>
<dbReference type="InterPro" id="IPR036182">
    <property type="entry name" value="PCuAC_sf"/>
</dbReference>
<name>A0AAP2G8X5_9RHOB</name>
<dbReference type="Gene3D" id="2.60.40.1890">
    <property type="entry name" value="PCu(A)C copper chaperone"/>
    <property type="match status" value="1"/>
</dbReference>
<dbReference type="PANTHER" id="PTHR36302">
    <property type="entry name" value="BLR7088 PROTEIN"/>
    <property type="match status" value="1"/>
</dbReference>
<evidence type="ECO:0000313" key="3">
    <source>
        <dbReference type="Proteomes" id="UP001315686"/>
    </source>
</evidence>
<proteinExistence type="predicted"/>
<keyword evidence="3" id="KW-1185">Reference proteome</keyword>
<dbReference type="InterPro" id="IPR058248">
    <property type="entry name" value="Lxx211020-like"/>
</dbReference>
<dbReference type="RefSeq" id="WP_327794972.1">
    <property type="nucleotide sequence ID" value="NZ_JADQAZ010000003.1"/>
</dbReference>
<dbReference type="Pfam" id="PF04314">
    <property type="entry name" value="PCuAC"/>
    <property type="match status" value="1"/>
</dbReference>
<evidence type="ECO:0000256" key="1">
    <source>
        <dbReference type="SAM" id="SignalP"/>
    </source>
</evidence>
<feature type="signal peptide" evidence="1">
    <location>
        <begin position="1"/>
        <end position="21"/>
    </location>
</feature>
<accession>A0AAP2G8X5</accession>
<comment type="caution">
    <text evidence="2">The sequence shown here is derived from an EMBL/GenBank/DDBJ whole genome shotgun (WGS) entry which is preliminary data.</text>
</comment>